<dbReference type="InterPro" id="IPR036390">
    <property type="entry name" value="WH_DNA-bd_sf"/>
</dbReference>
<dbReference type="GO" id="GO:0045892">
    <property type="term" value="P:negative regulation of DNA-templated transcription"/>
    <property type="evidence" value="ECO:0007669"/>
    <property type="project" value="TreeGrafter"/>
</dbReference>
<dbReference type="PANTHER" id="PTHR44846">
    <property type="entry name" value="MANNOSYL-D-GLYCERATE TRANSPORT/METABOLISM SYSTEM REPRESSOR MNGR-RELATED"/>
    <property type="match status" value="1"/>
</dbReference>
<evidence type="ECO:0000313" key="5">
    <source>
        <dbReference type="EMBL" id="RZS90043.1"/>
    </source>
</evidence>
<organism evidence="5 6">
    <name type="scientific">Motilibacter rhizosphaerae</name>
    <dbReference type="NCBI Taxonomy" id="598652"/>
    <lineage>
        <taxon>Bacteria</taxon>
        <taxon>Bacillati</taxon>
        <taxon>Actinomycetota</taxon>
        <taxon>Actinomycetes</taxon>
        <taxon>Motilibacterales</taxon>
        <taxon>Motilibacteraceae</taxon>
        <taxon>Motilibacter</taxon>
    </lineage>
</organism>
<dbReference type="InterPro" id="IPR050679">
    <property type="entry name" value="Bact_HTH_transcr_reg"/>
</dbReference>
<keyword evidence="6" id="KW-1185">Reference proteome</keyword>
<dbReference type="SMART" id="SM00866">
    <property type="entry name" value="UTRA"/>
    <property type="match status" value="1"/>
</dbReference>
<dbReference type="OrthoDB" id="3182938at2"/>
<proteinExistence type="predicted"/>
<dbReference type="EMBL" id="SGXD01000002">
    <property type="protein sequence ID" value="RZS90043.1"/>
    <property type="molecule type" value="Genomic_DNA"/>
</dbReference>
<dbReference type="RefSeq" id="WP_130492560.1">
    <property type="nucleotide sequence ID" value="NZ_SGXD01000002.1"/>
</dbReference>
<dbReference type="PROSITE" id="PS50949">
    <property type="entry name" value="HTH_GNTR"/>
    <property type="match status" value="1"/>
</dbReference>
<evidence type="ECO:0000256" key="2">
    <source>
        <dbReference type="ARBA" id="ARBA00023125"/>
    </source>
</evidence>
<feature type="domain" description="HTH gntR-type" evidence="4">
    <location>
        <begin position="10"/>
        <end position="80"/>
    </location>
</feature>
<keyword evidence="3" id="KW-0804">Transcription</keyword>
<evidence type="ECO:0000313" key="6">
    <source>
        <dbReference type="Proteomes" id="UP000293638"/>
    </source>
</evidence>
<accession>A0A4Q7NSD7</accession>
<name>A0A4Q7NSD7_9ACTN</name>
<dbReference type="GO" id="GO:0003677">
    <property type="term" value="F:DNA binding"/>
    <property type="evidence" value="ECO:0007669"/>
    <property type="project" value="UniProtKB-KW"/>
</dbReference>
<dbReference type="Gene3D" id="1.10.10.10">
    <property type="entry name" value="Winged helix-like DNA-binding domain superfamily/Winged helix DNA-binding domain"/>
    <property type="match status" value="1"/>
</dbReference>
<dbReference type="Gene3D" id="3.40.1410.10">
    <property type="entry name" value="Chorismate lyase-like"/>
    <property type="match status" value="1"/>
</dbReference>
<sequence>MTDVPRPRLGATAEDVRRHLLALAAGPQGGPGARLGGERELAVRLACSRSTLRDALAALEDEGVVRRVPGRRGGTFVAAPRVQRDLARLRGVPAMLAEQGFAATTTVLGVRLVPGPLRTCEELGLPPGSLVTEVLRLRAADGVPLSVERAELPAARFPGLAERRLDGSVYALLAEAYGLRLGAATERITAVAASPHDAAALQVEVGSPLLAVTRTTVDADGVPFEHAHDLFRGDRVELLVATPAERATLTAV</sequence>
<comment type="caution">
    <text evidence="5">The sequence shown here is derived from an EMBL/GenBank/DDBJ whole genome shotgun (WGS) entry which is preliminary data.</text>
</comment>
<dbReference type="Proteomes" id="UP000293638">
    <property type="component" value="Unassembled WGS sequence"/>
</dbReference>
<reference evidence="5 6" key="1">
    <citation type="submission" date="2019-02" db="EMBL/GenBank/DDBJ databases">
        <title>Genomic Encyclopedia of Type Strains, Phase IV (KMG-IV): sequencing the most valuable type-strain genomes for metagenomic binning, comparative biology and taxonomic classification.</title>
        <authorList>
            <person name="Goeker M."/>
        </authorList>
    </citation>
    <scope>NUCLEOTIDE SEQUENCE [LARGE SCALE GENOMIC DNA]</scope>
    <source>
        <strain evidence="5 6">DSM 45622</strain>
    </source>
</reference>
<gene>
    <name evidence="5" type="ORF">EV189_1825</name>
</gene>
<dbReference type="AlphaFoldDB" id="A0A4Q7NSD7"/>
<keyword evidence="1" id="KW-0805">Transcription regulation</keyword>
<evidence type="ECO:0000256" key="3">
    <source>
        <dbReference type="ARBA" id="ARBA00023163"/>
    </source>
</evidence>
<dbReference type="PRINTS" id="PR00035">
    <property type="entry name" value="HTHGNTR"/>
</dbReference>
<dbReference type="CDD" id="cd07377">
    <property type="entry name" value="WHTH_GntR"/>
    <property type="match status" value="1"/>
</dbReference>
<dbReference type="InterPro" id="IPR036388">
    <property type="entry name" value="WH-like_DNA-bd_sf"/>
</dbReference>
<evidence type="ECO:0000256" key="1">
    <source>
        <dbReference type="ARBA" id="ARBA00023015"/>
    </source>
</evidence>
<dbReference type="GO" id="GO:0003700">
    <property type="term" value="F:DNA-binding transcription factor activity"/>
    <property type="evidence" value="ECO:0007669"/>
    <property type="project" value="InterPro"/>
</dbReference>
<dbReference type="Pfam" id="PF00392">
    <property type="entry name" value="GntR"/>
    <property type="match status" value="1"/>
</dbReference>
<dbReference type="InterPro" id="IPR011663">
    <property type="entry name" value="UTRA"/>
</dbReference>
<dbReference type="InterPro" id="IPR000524">
    <property type="entry name" value="Tscrpt_reg_HTH_GntR"/>
</dbReference>
<dbReference type="SMART" id="SM00345">
    <property type="entry name" value="HTH_GNTR"/>
    <property type="match status" value="1"/>
</dbReference>
<protein>
    <submittedName>
        <fullName evidence="5">GntR family transcriptional regulator</fullName>
    </submittedName>
</protein>
<dbReference type="SUPFAM" id="SSF64288">
    <property type="entry name" value="Chorismate lyase-like"/>
    <property type="match status" value="1"/>
</dbReference>
<evidence type="ECO:0000259" key="4">
    <source>
        <dbReference type="PROSITE" id="PS50949"/>
    </source>
</evidence>
<dbReference type="Pfam" id="PF07702">
    <property type="entry name" value="UTRA"/>
    <property type="match status" value="1"/>
</dbReference>
<dbReference type="InterPro" id="IPR028978">
    <property type="entry name" value="Chorismate_lyase_/UTRA_dom_sf"/>
</dbReference>
<keyword evidence="2" id="KW-0238">DNA-binding</keyword>
<dbReference type="PANTHER" id="PTHR44846:SF1">
    <property type="entry name" value="MANNOSYL-D-GLYCERATE TRANSPORT_METABOLISM SYSTEM REPRESSOR MNGR-RELATED"/>
    <property type="match status" value="1"/>
</dbReference>
<dbReference type="SUPFAM" id="SSF46785">
    <property type="entry name" value="Winged helix' DNA-binding domain"/>
    <property type="match status" value="1"/>
</dbReference>